<keyword evidence="5 7" id="KW-0808">Transferase</keyword>
<dbReference type="HOGENOM" id="CLU_032440_1_2_1"/>
<keyword evidence="10" id="KW-1185">Reference proteome</keyword>
<comment type="subunit">
    <text evidence="3 7">Homodimer.</text>
</comment>
<evidence type="ECO:0000256" key="2">
    <source>
        <dbReference type="ARBA" id="ARBA00007441"/>
    </source>
</evidence>
<comment type="catalytic activity">
    <reaction evidence="7">
        <text>L-aspartate + 2-oxoglutarate = oxaloacetate + L-glutamate</text>
        <dbReference type="Rhea" id="RHEA:21824"/>
        <dbReference type="ChEBI" id="CHEBI:16452"/>
        <dbReference type="ChEBI" id="CHEBI:16810"/>
        <dbReference type="ChEBI" id="CHEBI:29985"/>
        <dbReference type="ChEBI" id="CHEBI:29991"/>
        <dbReference type="EC" id="2.6.1.1"/>
    </reaction>
</comment>
<accession>V4ASZ2</accession>
<evidence type="ECO:0000313" key="9">
    <source>
        <dbReference type="EMBL" id="ESO96831.1"/>
    </source>
</evidence>
<dbReference type="Proteomes" id="UP000030746">
    <property type="component" value="Unassembled WGS sequence"/>
</dbReference>
<evidence type="ECO:0000313" key="10">
    <source>
        <dbReference type="Proteomes" id="UP000030746"/>
    </source>
</evidence>
<evidence type="ECO:0000256" key="7">
    <source>
        <dbReference type="RuleBase" id="RU000480"/>
    </source>
</evidence>
<gene>
    <name evidence="9" type="ORF">LOTGIDRAFT_231665</name>
</gene>
<dbReference type="InterPro" id="IPR004839">
    <property type="entry name" value="Aminotransferase_I/II_large"/>
</dbReference>
<dbReference type="RefSeq" id="XP_009052331.1">
    <property type="nucleotide sequence ID" value="XM_009054083.1"/>
</dbReference>
<evidence type="ECO:0000259" key="8">
    <source>
        <dbReference type="Pfam" id="PF00155"/>
    </source>
</evidence>
<keyword evidence="4 7" id="KW-0032">Aminotransferase</keyword>
<dbReference type="InterPro" id="IPR015421">
    <property type="entry name" value="PyrdxlP-dep_Trfase_major"/>
</dbReference>
<dbReference type="OMA" id="GTWTHIT"/>
<reference evidence="9 10" key="1">
    <citation type="journal article" date="2013" name="Nature">
        <title>Insights into bilaterian evolution from three spiralian genomes.</title>
        <authorList>
            <person name="Simakov O."/>
            <person name="Marletaz F."/>
            <person name="Cho S.J."/>
            <person name="Edsinger-Gonzales E."/>
            <person name="Havlak P."/>
            <person name="Hellsten U."/>
            <person name="Kuo D.H."/>
            <person name="Larsson T."/>
            <person name="Lv J."/>
            <person name="Arendt D."/>
            <person name="Savage R."/>
            <person name="Osoegawa K."/>
            <person name="de Jong P."/>
            <person name="Grimwood J."/>
            <person name="Chapman J.A."/>
            <person name="Shapiro H."/>
            <person name="Aerts A."/>
            <person name="Otillar R.P."/>
            <person name="Terry A.Y."/>
            <person name="Boore J.L."/>
            <person name="Grigoriev I.V."/>
            <person name="Lindberg D.R."/>
            <person name="Seaver E.C."/>
            <person name="Weisblat D.A."/>
            <person name="Putnam N.H."/>
            <person name="Rokhsar D.S."/>
        </authorList>
    </citation>
    <scope>NUCLEOTIDE SEQUENCE [LARGE SCALE GENOMIC DNA]</scope>
</reference>
<comment type="similarity">
    <text evidence="2">Belongs to the class-I pyridoxal-phosphate-dependent aminotransferase family.</text>
</comment>
<dbReference type="GO" id="GO:0004069">
    <property type="term" value="F:L-aspartate:2-oxoglutarate aminotransferase activity"/>
    <property type="evidence" value="ECO:0007669"/>
    <property type="project" value="UniProtKB-EC"/>
</dbReference>
<dbReference type="Pfam" id="PF00155">
    <property type="entry name" value="Aminotran_1_2"/>
    <property type="match status" value="1"/>
</dbReference>
<dbReference type="STRING" id="225164.V4ASZ2"/>
<evidence type="ECO:0000256" key="5">
    <source>
        <dbReference type="ARBA" id="ARBA00022679"/>
    </source>
</evidence>
<feature type="domain" description="Aminotransferase class I/classII large" evidence="8">
    <location>
        <begin position="30"/>
        <end position="398"/>
    </location>
</feature>
<dbReference type="PRINTS" id="PR00799">
    <property type="entry name" value="TRANSAMINASE"/>
</dbReference>
<dbReference type="FunFam" id="3.90.1150.10:FF:000001">
    <property type="entry name" value="Aspartate aminotransferase"/>
    <property type="match status" value="1"/>
</dbReference>
<dbReference type="KEGG" id="lgi:LOTGIDRAFT_231665"/>
<dbReference type="EMBL" id="KB201362">
    <property type="protein sequence ID" value="ESO96831.1"/>
    <property type="molecule type" value="Genomic_DNA"/>
</dbReference>
<dbReference type="GO" id="GO:0005829">
    <property type="term" value="C:cytosol"/>
    <property type="evidence" value="ECO:0007669"/>
    <property type="project" value="TreeGrafter"/>
</dbReference>
<dbReference type="PANTHER" id="PTHR11879">
    <property type="entry name" value="ASPARTATE AMINOTRANSFERASE"/>
    <property type="match status" value="1"/>
</dbReference>
<dbReference type="PROSITE" id="PS00105">
    <property type="entry name" value="AA_TRANSFER_CLASS_1"/>
    <property type="match status" value="1"/>
</dbReference>
<comment type="miscellaneous">
    <text evidence="7">In eukaryotes there are cytoplasmic, mitochondrial and chloroplastic isozymes.</text>
</comment>
<dbReference type="FunFam" id="3.40.640.10:FF:000066">
    <property type="entry name" value="Aspartate aminotransferase"/>
    <property type="match status" value="1"/>
</dbReference>
<dbReference type="SUPFAM" id="SSF53383">
    <property type="entry name" value="PLP-dependent transferases"/>
    <property type="match status" value="1"/>
</dbReference>
<dbReference type="GeneID" id="20248671"/>
<dbReference type="AlphaFoldDB" id="V4ASZ2"/>
<dbReference type="Gene3D" id="3.90.1150.10">
    <property type="entry name" value="Aspartate Aminotransferase, domain 1"/>
    <property type="match status" value="1"/>
</dbReference>
<evidence type="ECO:0000256" key="6">
    <source>
        <dbReference type="ARBA" id="ARBA00022898"/>
    </source>
</evidence>
<dbReference type="InterPro" id="IPR000796">
    <property type="entry name" value="Asp_trans"/>
</dbReference>
<dbReference type="InterPro" id="IPR015422">
    <property type="entry name" value="PyrdxlP-dep_Trfase_small"/>
</dbReference>
<keyword evidence="6" id="KW-0663">Pyridoxal phosphate</keyword>
<dbReference type="EC" id="2.6.1.1" evidence="7"/>
<evidence type="ECO:0000256" key="1">
    <source>
        <dbReference type="ARBA" id="ARBA00001933"/>
    </source>
</evidence>
<dbReference type="InterPro" id="IPR004838">
    <property type="entry name" value="NHTrfase_class1_PyrdxlP-BS"/>
</dbReference>
<dbReference type="Gene3D" id="3.40.640.10">
    <property type="entry name" value="Type I PLP-dependent aspartate aminotransferase-like (Major domain)"/>
    <property type="match status" value="1"/>
</dbReference>
<proteinExistence type="inferred from homology"/>
<evidence type="ECO:0000256" key="3">
    <source>
        <dbReference type="ARBA" id="ARBA00011738"/>
    </source>
</evidence>
<dbReference type="PANTHER" id="PTHR11879:SF55">
    <property type="entry name" value="GLUTAMATE OXALOACETATE TRANSAMINASE 1, ISOFORM B"/>
    <property type="match status" value="1"/>
</dbReference>
<dbReference type="CTD" id="20248671"/>
<protein>
    <recommendedName>
        <fullName evidence="7">Aspartate aminotransferase</fullName>
        <ecNumber evidence="7">2.6.1.1</ecNumber>
    </recommendedName>
</protein>
<dbReference type="GO" id="GO:0006532">
    <property type="term" value="P:aspartate biosynthetic process"/>
    <property type="evidence" value="ECO:0007669"/>
    <property type="project" value="TreeGrafter"/>
</dbReference>
<dbReference type="InterPro" id="IPR015424">
    <property type="entry name" value="PyrdxlP-dep_Trfase"/>
</dbReference>
<dbReference type="NCBIfam" id="NF006719">
    <property type="entry name" value="PRK09257.1"/>
    <property type="match status" value="1"/>
</dbReference>
<dbReference type="OrthoDB" id="6752799at2759"/>
<organism evidence="9 10">
    <name type="scientific">Lottia gigantea</name>
    <name type="common">Giant owl limpet</name>
    <dbReference type="NCBI Taxonomy" id="225164"/>
    <lineage>
        <taxon>Eukaryota</taxon>
        <taxon>Metazoa</taxon>
        <taxon>Spiralia</taxon>
        <taxon>Lophotrochozoa</taxon>
        <taxon>Mollusca</taxon>
        <taxon>Gastropoda</taxon>
        <taxon>Patellogastropoda</taxon>
        <taxon>Lottioidea</taxon>
        <taxon>Lottiidae</taxon>
        <taxon>Lottia</taxon>
    </lineage>
</organism>
<comment type="cofactor">
    <cofactor evidence="1">
        <name>pyridoxal 5'-phosphate</name>
        <dbReference type="ChEBI" id="CHEBI:597326"/>
    </cofactor>
</comment>
<name>V4ASZ2_LOTGI</name>
<dbReference type="CDD" id="cd00609">
    <property type="entry name" value="AAT_like"/>
    <property type="match status" value="1"/>
</dbReference>
<evidence type="ECO:0000256" key="4">
    <source>
        <dbReference type="ARBA" id="ARBA00022576"/>
    </source>
</evidence>
<dbReference type="GO" id="GO:0030170">
    <property type="term" value="F:pyridoxal phosphate binding"/>
    <property type="evidence" value="ECO:0007669"/>
    <property type="project" value="InterPro"/>
</dbReference>
<sequence length="411" mass="46489">MASLFAHVEVAAPIEVFALTAKYNEDKFQDKVNLGVGAYRTDEGKPWVLPVVRQAEIQMANDATLNHEYLPVAGLPTYREAAARLLLGEGHKALVENRVEGVQTLGGTGAIRLAAEFLKQFLNKSVVYVSKPTWGNHKGIFKAAGYAKIEEYRYWDDANRCLNLSGMLEDLKGAPENAVVILHTCAHNPTGTDPTQDQWKEIIQVCQDKKIFMLMDCAYQGFASGDLDKDAFPVRYMAEQGIEFFVAQSFSKNFGLYNERIGNLAMITNNPDMKLRVRTQCELIVRKIWSNPSNHGARIVATVLNNQAYYEEWKQQVKTMANRIQLMRQLLYEKLRSLGTPGTWEHIIKQIGMFSFTGLSVRQVEHMINHHHIYLLKEGRINMCALTTKNVEYVANAINDSVKSFPEDPKL</sequence>